<feature type="transmembrane region" description="Helical" evidence="6">
    <location>
        <begin position="44"/>
        <end position="67"/>
    </location>
</feature>
<dbReference type="Gene3D" id="1.20.1740.10">
    <property type="entry name" value="Amino acid/polyamine transporter I"/>
    <property type="match status" value="1"/>
</dbReference>
<evidence type="ECO:0000256" key="2">
    <source>
        <dbReference type="ARBA" id="ARBA00022475"/>
    </source>
</evidence>
<proteinExistence type="predicted"/>
<dbReference type="PANTHER" id="PTHR42770:SF7">
    <property type="entry name" value="MEMBRANE PROTEIN"/>
    <property type="match status" value="1"/>
</dbReference>
<evidence type="ECO:0000256" key="4">
    <source>
        <dbReference type="ARBA" id="ARBA00022989"/>
    </source>
</evidence>
<evidence type="ECO:0000256" key="5">
    <source>
        <dbReference type="ARBA" id="ARBA00023136"/>
    </source>
</evidence>
<feature type="transmembrane region" description="Helical" evidence="6">
    <location>
        <begin position="406"/>
        <end position="427"/>
    </location>
</feature>
<feature type="transmembrane region" description="Helical" evidence="6">
    <location>
        <begin position="243"/>
        <end position="264"/>
    </location>
</feature>
<dbReference type="EMBL" id="CP020814">
    <property type="protein sequence ID" value="ARK32090.1"/>
    <property type="molecule type" value="Genomic_DNA"/>
</dbReference>
<keyword evidence="8" id="KW-1185">Reference proteome</keyword>
<name>A0A1X9MHQ8_9BACI</name>
<keyword evidence="3 6" id="KW-0812">Transmembrane</keyword>
<dbReference type="InterPro" id="IPR050367">
    <property type="entry name" value="APC_superfamily"/>
</dbReference>
<feature type="transmembrane region" description="Helical" evidence="6">
    <location>
        <begin position="370"/>
        <end position="390"/>
    </location>
</feature>
<evidence type="ECO:0000313" key="8">
    <source>
        <dbReference type="Proteomes" id="UP000193006"/>
    </source>
</evidence>
<protein>
    <submittedName>
        <fullName evidence="7">Putative amino acid permease YhdG</fullName>
    </submittedName>
</protein>
<feature type="transmembrane region" description="Helical" evidence="6">
    <location>
        <begin position="127"/>
        <end position="153"/>
    </location>
</feature>
<feature type="transmembrane region" description="Helical" evidence="6">
    <location>
        <begin position="205"/>
        <end position="223"/>
    </location>
</feature>
<gene>
    <name evidence="7" type="primary">yhdG</name>
    <name evidence="7" type="ORF">BkAM31D_20850</name>
</gene>
<keyword evidence="5 6" id="KW-0472">Membrane</keyword>
<accession>A0A1X9MHQ8</accession>
<evidence type="ECO:0000256" key="1">
    <source>
        <dbReference type="ARBA" id="ARBA00004651"/>
    </source>
</evidence>
<feature type="transmembrane region" description="Helical" evidence="6">
    <location>
        <begin position="14"/>
        <end position="32"/>
    </location>
</feature>
<comment type="subcellular location">
    <subcellularLocation>
        <location evidence="1">Cell membrane</location>
        <topology evidence="1">Multi-pass membrane protein</topology>
    </subcellularLocation>
</comment>
<dbReference type="RefSeq" id="WP_066160569.1">
    <property type="nucleotide sequence ID" value="NZ_CP020814.1"/>
</dbReference>
<dbReference type="Proteomes" id="UP000193006">
    <property type="component" value="Chromosome"/>
</dbReference>
<evidence type="ECO:0000313" key="7">
    <source>
        <dbReference type="EMBL" id="ARK32090.1"/>
    </source>
</evidence>
<feature type="transmembrane region" description="Helical" evidence="6">
    <location>
        <begin position="88"/>
        <end position="115"/>
    </location>
</feature>
<keyword evidence="2" id="KW-1003">Cell membrane</keyword>
<organism evidence="7 8">
    <name type="scientific">Halalkalibacter krulwichiae</name>
    <dbReference type="NCBI Taxonomy" id="199441"/>
    <lineage>
        <taxon>Bacteria</taxon>
        <taxon>Bacillati</taxon>
        <taxon>Bacillota</taxon>
        <taxon>Bacilli</taxon>
        <taxon>Bacillales</taxon>
        <taxon>Bacillaceae</taxon>
        <taxon>Halalkalibacter</taxon>
    </lineage>
</organism>
<feature type="transmembrane region" description="Helical" evidence="6">
    <location>
        <begin position="345"/>
        <end position="364"/>
    </location>
</feature>
<dbReference type="GO" id="GO:0022857">
    <property type="term" value="F:transmembrane transporter activity"/>
    <property type="evidence" value="ECO:0007669"/>
    <property type="project" value="InterPro"/>
</dbReference>
<feature type="transmembrane region" description="Helical" evidence="6">
    <location>
        <begin position="433"/>
        <end position="453"/>
    </location>
</feature>
<keyword evidence="4 6" id="KW-1133">Transmembrane helix</keyword>
<evidence type="ECO:0000256" key="3">
    <source>
        <dbReference type="ARBA" id="ARBA00022692"/>
    </source>
</evidence>
<reference evidence="7 8" key="1">
    <citation type="submission" date="2017-04" db="EMBL/GenBank/DDBJ databases">
        <title>Bacillus krulwichiae AM31D Genome sequencing and assembly.</title>
        <authorList>
            <person name="Krulwich T.A."/>
            <person name="Anastor L."/>
            <person name="Ehrlich R."/>
            <person name="Ehrlich G.D."/>
            <person name="Janto B."/>
        </authorList>
    </citation>
    <scope>NUCLEOTIDE SEQUENCE [LARGE SCALE GENOMIC DNA]</scope>
    <source>
        <strain evidence="7 8">AM31D</strain>
    </source>
</reference>
<dbReference type="Pfam" id="PF13520">
    <property type="entry name" value="AA_permease_2"/>
    <property type="match status" value="1"/>
</dbReference>
<feature type="transmembrane region" description="Helical" evidence="6">
    <location>
        <begin position="284"/>
        <end position="312"/>
    </location>
</feature>
<sequence length="473" mass="52558">MAQRSELARSIKPSWVWSIAFGSSIGWGAFILPTDWVNQSGSIGAMIGLGLGATIMMMIAICYGVLIRRYPVSGGGYAYAYLSSGRNWAFITGWFMVLGYASIVALNASAFSLLLKYLNPLFMKQGYLYTIAGWEVYIPELIISSIMIVLFALFNIKGSKFSGKLQLFFSVILAVGVVIIAIYTFNFADFPLMNMQPAFNENQSITVSILVVLAIAPWAYVGFDNVPQAAEEFKFSTQKTTMLIILSLLSSGLVYIVMIGVASWTFDISNFNSNSGLWLIGDIIYSSAGIMGLLVLTIVIIMGIFTGLNGFLNSSSRLLYSMARGRALPKFFEDLHPKYQTPYKAIWFIAITMLPLMLFGRPALSWIVDMASIGVTVGYLFTCIAAYKLLSWKRSGNQVFAPIKKLIALSGITFSIIFILLLLIPISPAALKMPSIIALIAWFLIGFIFYLFIRKDYSRIDEKDLRYYILNDD</sequence>
<dbReference type="InterPro" id="IPR002293">
    <property type="entry name" value="AA/rel_permease1"/>
</dbReference>
<dbReference type="STRING" id="199441.BkAM31D_20850"/>
<dbReference type="KEGG" id="bkw:BkAM31D_20850"/>
<evidence type="ECO:0000256" key="6">
    <source>
        <dbReference type="SAM" id="Phobius"/>
    </source>
</evidence>
<dbReference type="PIRSF" id="PIRSF006060">
    <property type="entry name" value="AA_transporter"/>
    <property type="match status" value="1"/>
</dbReference>
<dbReference type="PANTHER" id="PTHR42770">
    <property type="entry name" value="AMINO ACID TRANSPORTER-RELATED"/>
    <property type="match status" value="1"/>
</dbReference>
<feature type="transmembrane region" description="Helical" evidence="6">
    <location>
        <begin position="165"/>
        <end position="185"/>
    </location>
</feature>
<dbReference type="GO" id="GO:0005886">
    <property type="term" value="C:plasma membrane"/>
    <property type="evidence" value="ECO:0007669"/>
    <property type="project" value="UniProtKB-SubCell"/>
</dbReference>
<dbReference type="AlphaFoldDB" id="A0A1X9MHQ8"/>